<dbReference type="GO" id="GO:0008233">
    <property type="term" value="F:peptidase activity"/>
    <property type="evidence" value="ECO:0007669"/>
    <property type="project" value="UniProtKB-KW"/>
</dbReference>
<evidence type="ECO:0000256" key="5">
    <source>
        <dbReference type="ARBA" id="ARBA00022825"/>
    </source>
</evidence>
<evidence type="ECO:0000313" key="8">
    <source>
        <dbReference type="Proteomes" id="UP001163082"/>
    </source>
</evidence>
<proteinExistence type="inferred from homology"/>
<dbReference type="Gene3D" id="3.90.226.10">
    <property type="entry name" value="2-enoyl-CoA Hydratase, Chain A, domain 1"/>
    <property type="match status" value="1"/>
</dbReference>
<dbReference type="PANTHER" id="PTHR10381">
    <property type="entry name" value="ATP-DEPENDENT CLP PROTEASE PROTEOLYTIC SUBUNIT"/>
    <property type="match status" value="1"/>
</dbReference>
<reference evidence="7" key="1">
    <citation type="journal article" date="2022" name="Antonie Van Leeuwenhoek">
        <title>Whole genome sequencing of the halophilic Halomonas qaidamensis XH36, a novel species strain with high ectoine production.</title>
        <authorList>
            <person name="Zhang T."/>
            <person name="Cui T."/>
            <person name="Cao Y."/>
            <person name="Li Y."/>
            <person name="Li F."/>
            <person name="Zhu D."/>
            <person name="Xing J."/>
        </authorList>
    </citation>
    <scope>NUCLEOTIDE SEQUENCE</scope>
    <source>
        <strain evidence="7">XH36</strain>
    </source>
</reference>
<evidence type="ECO:0000256" key="1">
    <source>
        <dbReference type="ARBA" id="ARBA00007039"/>
    </source>
</evidence>
<keyword evidence="4" id="KW-0378">Hydrolase</keyword>
<keyword evidence="7" id="KW-0614">Plasmid</keyword>
<dbReference type="GO" id="GO:0006508">
    <property type="term" value="P:proteolysis"/>
    <property type="evidence" value="ECO:0007669"/>
    <property type="project" value="UniProtKB-KW"/>
</dbReference>
<keyword evidence="3 7" id="KW-0645">Protease</keyword>
<dbReference type="Pfam" id="PF00574">
    <property type="entry name" value="CLP_protease"/>
    <property type="match status" value="1"/>
</dbReference>
<comment type="similarity">
    <text evidence="1 6">Belongs to the peptidase S14 family.</text>
</comment>
<dbReference type="SUPFAM" id="SSF52096">
    <property type="entry name" value="ClpP/crotonase"/>
    <property type="match status" value="1"/>
</dbReference>
<dbReference type="CDD" id="cd07016">
    <property type="entry name" value="S14_ClpP_1"/>
    <property type="match status" value="1"/>
</dbReference>
<keyword evidence="8" id="KW-1185">Reference proteome</keyword>
<protein>
    <recommendedName>
        <fullName evidence="6">ATP-dependent Clp protease proteolytic subunit</fullName>
    </recommendedName>
</protein>
<evidence type="ECO:0000256" key="6">
    <source>
        <dbReference type="RuleBase" id="RU003567"/>
    </source>
</evidence>
<geneLocation type="plasmid" evidence="7 8">
    <name>unnamed</name>
</geneLocation>
<dbReference type="InterPro" id="IPR001907">
    <property type="entry name" value="ClpP"/>
</dbReference>
<accession>A0ABY6JVC6</accession>
<keyword evidence="2" id="KW-0963">Cytoplasm</keyword>
<evidence type="ECO:0000313" key="7">
    <source>
        <dbReference type="EMBL" id="UYV20922.1"/>
    </source>
</evidence>
<keyword evidence="5" id="KW-0720">Serine protease</keyword>
<dbReference type="InterPro" id="IPR023562">
    <property type="entry name" value="ClpP/TepA"/>
</dbReference>
<evidence type="ECO:0000256" key="3">
    <source>
        <dbReference type="ARBA" id="ARBA00022670"/>
    </source>
</evidence>
<evidence type="ECO:0000256" key="2">
    <source>
        <dbReference type="ARBA" id="ARBA00022490"/>
    </source>
</evidence>
<name>A0ABY6JVC6_9GAMM</name>
<evidence type="ECO:0000256" key="4">
    <source>
        <dbReference type="ARBA" id="ARBA00022801"/>
    </source>
</evidence>
<organism evidence="7 8">
    <name type="scientific">Halomonas qaidamensis</name>
    <dbReference type="NCBI Taxonomy" id="2866211"/>
    <lineage>
        <taxon>Bacteria</taxon>
        <taxon>Pseudomonadati</taxon>
        <taxon>Pseudomonadota</taxon>
        <taxon>Gammaproteobacteria</taxon>
        <taxon>Oceanospirillales</taxon>
        <taxon>Halomonadaceae</taxon>
        <taxon>Halomonas</taxon>
    </lineage>
</organism>
<dbReference type="Proteomes" id="UP001163082">
    <property type="component" value="Plasmid unnamed"/>
</dbReference>
<dbReference type="InterPro" id="IPR029045">
    <property type="entry name" value="ClpP/crotonase-like_dom_sf"/>
</dbReference>
<sequence>MTWFTAQALASNPRKAKVVIDKPIGSDYAPDWIVDFRGEKPAREFIAAVDELGELDEIHLEMNCPGGDVASGVRIFHYLKDHPAQVHVKVTGQAASIAVTIMLAGDTRTMGVGTTMMTHRASSLMVGFYNAKEMRDTADNLTKFDDAIVDLFVMATGKTADEINGLLDQGDTVMSADEALEWGFATDKDAKLQAVACADLAHFRKQLEERGELINLRAKVGAVNATMTAADALALAFDITPEEAETQAADLGDQIIALRQQSPGNASESKPLALIAKALNLEVSAIQQTPESAVAAIEALQGAQPEQAVNAERARVTSIIKACQTTGQPQLMEKLISNGMDETQASEYVMDVAAAHGEGQHIHNGHSPEGGQAKSKGIDYDKIYARISPRQA</sequence>
<dbReference type="NCBIfam" id="NF045542">
    <property type="entry name" value="Clp_rel_HeadMat"/>
    <property type="match status" value="1"/>
</dbReference>
<dbReference type="PANTHER" id="PTHR10381:SF70">
    <property type="entry name" value="ATP-DEPENDENT CLP PROTEASE PROTEOLYTIC SUBUNIT"/>
    <property type="match status" value="1"/>
</dbReference>
<gene>
    <name evidence="7" type="ORF">K1Y77_17025</name>
</gene>
<dbReference type="EMBL" id="CP080628">
    <property type="protein sequence ID" value="UYV20922.1"/>
    <property type="molecule type" value="Genomic_DNA"/>
</dbReference>
<dbReference type="RefSeq" id="WP_264431591.1">
    <property type="nucleotide sequence ID" value="NZ_CP080628.1"/>
</dbReference>
<dbReference type="PRINTS" id="PR00127">
    <property type="entry name" value="CLPPROTEASEP"/>
</dbReference>